<evidence type="ECO:0000256" key="8">
    <source>
        <dbReference type="SAM" id="MobiDB-lite"/>
    </source>
</evidence>
<dbReference type="PANTHER" id="PTHR31686:SF1">
    <property type="entry name" value="SULFITE EFFLUX PUMP SSU1"/>
    <property type="match status" value="1"/>
</dbReference>
<feature type="transmembrane region" description="Helical" evidence="9">
    <location>
        <begin position="138"/>
        <end position="161"/>
    </location>
</feature>
<feature type="region of interest" description="Disordered" evidence="8">
    <location>
        <begin position="516"/>
        <end position="546"/>
    </location>
</feature>
<sequence length="546" mass="62947">MSQYVDNYSNNRSNITSIDQDTVIMTNKNEESSSIPMSMSTTPSKKLVKLTMFNRFLGQFDPFNFIFNMGIGISSTLLYSFPYPAHWLEICSYIMFAVNVLLFIFQQFMFFLHFIYFSKNYSTKQYFDKYFRNLTKSVFWGTYPMGLVTIINYIYLLGNYFYTKGRIVVAKRIFRLVYVLWWYDIVVSMFIAWGITFLIWQNYYFQDGLGKWNFKFEKVAAEHLKSILLLAVIPLVVGSSSVSIFIMSDLATITLNRNVQLLTMVIATLLWLHAIIFVFILVGIYFWSLYIFKIPPMSQVFTMFLVLGPMGQGAYGILLLTDNVLLYTQEYYSKDPTNILLLSVPWSFKVLGLILTIISYSKKNYAGVKGDNTRIYHFHQGFWGMTFPMGTMSLGSSQIYTQYNEYVPMGAFRVIGTIYGTVAILWSIFCFSNTLILYGKRSYNALTQPAQYVPESSEIKLEPIVSRAQPETDFSFMREEETEDEESLIDDLERQHTITNAGLFGRSRSHTMGLTISSPDRSNMHTLSQSENSINRTSTAPPSLSA</sequence>
<evidence type="ECO:0000256" key="9">
    <source>
        <dbReference type="SAM" id="Phobius"/>
    </source>
</evidence>
<comment type="caution">
    <text evidence="10">The sequence shown here is derived from an EMBL/GenBank/DDBJ whole genome shotgun (WGS) entry which is preliminary data.</text>
</comment>
<dbReference type="Pfam" id="PF03595">
    <property type="entry name" value="SLAC1"/>
    <property type="match status" value="1"/>
</dbReference>
<evidence type="ECO:0000256" key="6">
    <source>
        <dbReference type="ARBA" id="ARBA00022989"/>
    </source>
</evidence>
<feature type="transmembrane region" description="Helical" evidence="9">
    <location>
        <begin position="62"/>
        <end position="81"/>
    </location>
</feature>
<reference evidence="11" key="1">
    <citation type="submission" date="2023-07" db="EMBL/GenBank/DDBJ databases">
        <title>A draft genome of Kazachstania heterogenica Y-27499.</title>
        <authorList>
            <person name="Donic C."/>
            <person name="Kralova J.S."/>
            <person name="Fidel L."/>
            <person name="Ben-Dor S."/>
            <person name="Jung S."/>
        </authorList>
    </citation>
    <scope>NUCLEOTIDE SEQUENCE [LARGE SCALE GENOMIC DNA]</scope>
    <source>
        <strain evidence="11">Y27499</strain>
    </source>
</reference>
<evidence type="ECO:0000313" key="11">
    <source>
        <dbReference type="Proteomes" id="UP001306508"/>
    </source>
</evidence>
<feature type="transmembrane region" description="Helical" evidence="9">
    <location>
        <begin position="259"/>
        <end position="288"/>
    </location>
</feature>
<feature type="transmembrane region" description="Helical" evidence="9">
    <location>
        <begin position="181"/>
        <end position="205"/>
    </location>
</feature>
<gene>
    <name evidence="10" type="ORF">RI543_002863</name>
</gene>
<dbReference type="GO" id="GO:0000319">
    <property type="term" value="F:sulfite transmembrane transporter activity"/>
    <property type="evidence" value="ECO:0007669"/>
    <property type="project" value="TreeGrafter"/>
</dbReference>
<dbReference type="AlphaFoldDB" id="A0AAN8A8B4"/>
<keyword evidence="4" id="KW-1003">Cell membrane</keyword>
<feature type="transmembrane region" description="Helical" evidence="9">
    <location>
        <begin position="412"/>
        <end position="438"/>
    </location>
</feature>
<proteinExistence type="inferred from homology"/>
<protein>
    <recommendedName>
        <fullName evidence="12">Sulfite efflux pump SSU1</fullName>
    </recommendedName>
</protein>
<keyword evidence="5 9" id="KW-0812">Transmembrane</keyword>
<evidence type="ECO:0008006" key="12">
    <source>
        <dbReference type="Google" id="ProtNLM"/>
    </source>
</evidence>
<accession>A0AAN8A8B4</accession>
<evidence type="ECO:0000313" key="10">
    <source>
        <dbReference type="EMBL" id="KAK5779741.1"/>
    </source>
</evidence>
<dbReference type="InterPro" id="IPR038665">
    <property type="entry name" value="Voltage-dep_anion_channel_sf"/>
</dbReference>
<dbReference type="EMBL" id="JAWIZZ010000046">
    <property type="protein sequence ID" value="KAK5779741.1"/>
    <property type="molecule type" value="Genomic_DNA"/>
</dbReference>
<dbReference type="Gene3D" id="1.50.10.150">
    <property type="entry name" value="Voltage-dependent anion channel"/>
    <property type="match status" value="1"/>
</dbReference>
<keyword evidence="3" id="KW-0813">Transport</keyword>
<comment type="similarity">
    <text evidence="2">Belongs to the tellurite-resistance/dicarboxylate transporter (TDT) family.</text>
</comment>
<dbReference type="InterPro" id="IPR051629">
    <property type="entry name" value="Sulfite_efflux_TDT"/>
</dbReference>
<keyword evidence="7 9" id="KW-0472">Membrane</keyword>
<dbReference type="GO" id="GO:0005886">
    <property type="term" value="C:plasma membrane"/>
    <property type="evidence" value="ECO:0007669"/>
    <property type="project" value="UniProtKB-SubCell"/>
</dbReference>
<evidence type="ECO:0000256" key="4">
    <source>
        <dbReference type="ARBA" id="ARBA00022475"/>
    </source>
</evidence>
<dbReference type="InterPro" id="IPR004695">
    <property type="entry name" value="SLAC1/Mae1/Ssu1/TehA"/>
</dbReference>
<feature type="transmembrane region" description="Helical" evidence="9">
    <location>
        <begin position="93"/>
        <end position="117"/>
    </location>
</feature>
<dbReference type="Proteomes" id="UP001306508">
    <property type="component" value="Unassembled WGS sequence"/>
</dbReference>
<name>A0AAN8A8B4_9SACH</name>
<feature type="transmembrane region" description="Helical" evidence="9">
    <location>
        <begin position="300"/>
        <end position="319"/>
    </location>
</feature>
<dbReference type="CDD" id="cd09318">
    <property type="entry name" value="TDT_SSU1"/>
    <property type="match status" value="1"/>
</dbReference>
<evidence type="ECO:0000256" key="7">
    <source>
        <dbReference type="ARBA" id="ARBA00023136"/>
    </source>
</evidence>
<evidence type="ECO:0000256" key="3">
    <source>
        <dbReference type="ARBA" id="ARBA00022448"/>
    </source>
</evidence>
<organism evidence="10 11">
    <name type="scientific">Arxiozyma heterogenica</name>
    <dbReference type="NCBI Taxonomy" id="278026"/>
    <lineage>
        <taxon>Eukaryota</taxon>
        <taxon>Fungi</taxon>
        <taxon>Dikarya</taxon>
        <taxon>Ascomycota</taxon>
        <taxon>Saccharomycotina</taxon>
        <taxon>Saccharomycetes</taxon>
        <taxon>Saccharomycetales</taxon>
        <taxon>Saccharomycetaceae</taxon>
        <taxon>Arxiozyma</taxon>
    </lineage>
</organism>
<comment type="subcellular location">
    <subcellularLocation>
        <location evidence="1">Cell membrane</location>
        <topology evidence="1">Multi-pass membrane protein</topology>
    </subcellularLocation>
</comment>
<keyword evidence="11" id="KW-1185">Reference proteome</keyword>
<keyword evidence="6 9" id="KW-1133">Transmembrane helix</keyword>
<dbReference type="PANTHER" id="PTHR31686">
    <property type="match status" value="1"/>
</dbReference>
<evidence type="ECO:0000256" key="2">
    <source>
        <dbReference type="ARBA" id="ARBA00008566"/>
    </source>
</evidence>
<evidence type="ECO:0000256" key="5">
    <source>
        <dbReference type="ARBA" id="ARBA00022692"/>
    </source>
</evidence>
<evidence type="ECO:0000256" key="1">
    <source>
        <dbReference type="ARBA" id="ARBA00004651"/>
    </source>
</evidence>
<feature type="transmembrane region" description="Helical" evidence="9">
    <location>
        <begin position="339"/>
        <end position="360"/>
    </location>
</feature>
<feature type="transmembrane region" description="Helical" evidence="9">
    <location>
        <begin position="226"/>
        <end position="247"/>
    </location>
</feature>